<protein>
    <submittedName>
        <fullName evidence="1">Uncharacterized protein</fullName>
    </submittedName>
</protein>
<sequence length="48" mass="5681">MSNRRCNKDCTFADFLCYSARLVFFFHICICMLIYIFLRCSCAAIQDI</sequence>
<reference evidence="1" key="2">
    <citation type="journal article" date="2015" name="Data Brief">
        <title>Shoot transcriptome of the giant reed, Arundo donax.</title>
        <authorList>
            <person name="Barrero R.A."/>
            <person name="Guerrero F.D."/>
            <person name="Moolhuijzen P."/>
            <person name="Goolsby J.A."/>
            <person name="Tidwell J."/>
            <person name="Bellgard S.E."/>
            <person name="Bellgard M.I."/>
        </authorList>
    </citation>
    <scope>NUCLEOTIDE SEQUENCE</scope>
    <source>
        <tissue evidence="1">Shoot tissue taken approximately 20 cm above the soil surface</tissue>
    </source>
</reference>
<reference evidence="1" key="1">
    <citation type="submission" date="2014-09" db="EMBL/GenBank/DDBJ databases">
        <authorList>
            <person name="Magalhaes I.L.F."/>
            <person name="Oliveira U."/>
            <person name="Santos F.R."/>
            <person name="Vidigal T.H.D.A."/>
            <person name="Brescovit A.D."/>
            <person name="Santos A.J."/>
        </authorList>
    </citation>
    <scope>NUCLEOTIDE SEQUENCE</scope>
    <source>
        <tissue evidence="1">Shoot tissue taken approximately 20 cm above the soil surface</tissue>
    </source>
</reference>
<proteinExistence type="predicted"/>
<evidence type="ECO:0000313" key="1">
    <source>
        <dbReference type="EMBL" id="JAD39027.1"/>
    </source>
</evidence>
<name>A0A0A8ZW57_ARUDO</name>
<accession>A0A0A8ZW57</accession>
<organism evidence="1">
    <name type="scientific">Arundo donax</name>
    <name type="common">Giant reed</name>
    <name type="synonym">Donax arundinaceus</name>
    <dbReference type="NCBI Taxonomy" id="35708"/>
    <lineage>
        <taxon>Eukaryota</taxon>
        <taxon>Viridiplantae</taxon>
        <taxon>Streptophyta</taxon>
        <taxon>Embryophyta</taxon>
        <taxon>Tracheophyta</taxon>
        <taxon>Spermatophyta</taxon>
        <taxon>Magnoliopsida</taxon>
        <taxon>Liliopsida</taxon>
        <taxon>Poales</taxon>
        <taxon>Poaceae</taxon>
        <taxon>PACMAD clade</taxon>
        <taxon>Arundinoideae</taxon>
        <taxon>Arundineae</taxon>
        <taxon>Arundo</taxon>
    </lineage>
</organism>
<dbReference type="AlphaFoldDB" id="A0A0A8ZW57"/>
<dbReference type="EMBL" id="GBRH01258868">
    <property type="protein sequence ID" value="JAD39027.1"/>
    <property type="molecule type" value="Transcribed_RNA"/>
</dbReference>